<dbReference type="PANTHER" id="PTHR45816">
    <property type="entry name" value="MIR DOMAIN-CONTAINING PROTEIN"/>
    <property type="match status" value="1"/>
</dbReference>
<gene>
    <name evidence="2" type="ORF">DCHRY22_LOCUS11003</name>
</gene>
<dbReference type="GO" id="GO:0016020">
    <property type="term" value="C:membrane"/>
    <property type="evidence" value="ECO:0007669"/>
    <property type="project" value="InterPro"/>
</dbReference>
<organism evidence="2 3">
    <name type="scientific">Danaus chrysippus</name>
    <name type="common">African queen</name>
    <dbReference type="NCBI Taxonomy" id="151541"/>
    <lineage>
        <taxon>Eukaryota</taxon>
        <taxon>Metazoa</taxon>
        <taxon>Ecdysozoa</taxon>
        <taxon>Arthropoda</taxon>
        <taxon>Hexapoda</taxon>
        <taxon>Insecta</taxon>
        <taxon>Pterygota</taxon>
        <taxon>Neoptera</taxon>
        <taxon>Endopterygota</taxon>
        <taxon>Lepidoptera</taxon>
        <taxon>Glossata</taxon>
        <taxon>Ditrysia</taxon>
        <taxon>Papilionoidea</taxon>
        <taxon>Nymphalidae</taxon>
        <taxon>Danainae</taxon>
        <taxon>Danaini</taxon>
        <taxon>Danaina</taxon>
        <taxon>Danaus</taxon>
        <taxon>Anosia</taxon>
    </lineage>
</organism>
<comment type="caution">
    <text evidence="2">The sequence shown here is derived from an EMBL/GenBank/DDBJ whole genome shotgun (WGS) entry which is preliminary data.</text>
</comment>
<accession>A0A8J2W102</accession>
<feature type="domain" description="RIH" evidence="1">
    <location>
        <begin position="293"/>
        <end position="360"/>
    </location>
</feature>
<sequence>MFLSVDYTIKDKSRLSICNRNNQNVCSISRWWAEGRRPRRPSALALARKHPLVMETKLKIIEILQFILDVRLDYRISCLLSIFKKAIETSSPDALGRVDVEAIGLQDEVIFSCRDGLDLDACGGRMVLRVLLQLCSQGASASLVSGAQALLFRHFSQRQEVLEAFKQVQLLVSDADLESYKQIKADLDILRQSVEKSELWVFNKGRAGIIDDHSDIKGAVGPGGTVLERNASLDNVRAPRGDRQDYDKIKEVQNKYCIYINLLPGNFPAFSQDPGTYDRVLYPGQHGEGGGDSRPRRHEQRLLRNIGVHNVVLDLLQVPHDEDDAVMDELLGLAHEFLQHFCHGNTQNQAILHKHLDLFLNAGVRTGY</sequence>
<name>A0A8J2W102_9NEOP</name>
<protein>
    <submittedName>
        <fullName evidence="2">(African queen) hypothetical protein</fullName>
    </submittedName>
</protein>
<dbReference type="PANTHER" id="PTHR45816:SF4">
    <property type="entry name" value="RYR_IP3R HOMOLOGY ASSOCIATED DOMAIN-CONTAINING PROTEIN"/>
    <property type="match status" value="1"/>
</dbReference>
<dbReference type="InterPro" id="IPR015925">
    <property type="entry name" value="Ryanodine_IP3_receptor"/>
</dbReference>
<dbReference type="SUPFAM" id="SSF100909">
    <property type="entry name" value="IP3 receptor type 1 binding core, domain 2"/>
    <property type="match status" value="1"/>
</dbReference>
<dbReference type="Pfam" id="PF01365">
    <property type="entry name" value="RYDR_ITPR"/>
    <property type="match status" value="1"/>
</dbReference>
<dbReference type="EMBL" id="CAKASE010000073">
    <property type="protein sequence ID" value="CAG9574801.1"/>
    <property type="molecule type" value="Genomic_DNA"/>
</dbReference>
<evidence type="ECO:0000259" key="1">
    <source>
        <dbReference type="Pfam" id="PF01365"/>
    </source>
</evidence>
<dbReference type="OrthoDB" id="76898at2759"/>
<dbReference type="GO" id="GO:0005262">
    <property type="term" value="F:calcium channel activity"/>
    <property type="evidence" value="ECO:0007669"/>
    <property type="project" value="InterPro"/>
</dbReference>
<evidence type="ECO:0000313" key="3">
    <source>
        <dbReference type="Proteomes" id="UP000789524"/>
    </source>
</evidence>
<proteinExistence type="predicted"/>
<keyword evidence="3" id="KW-1185">Reference proteome</keyword>
<evidence type="ECO:0000313" key="2">
    <source>
        <dbReference type="EMBL" id="CAG9574801.1"/>
    </source>
</evidence>
<dbReference type="InterPro" id="IPR035910">
    <property type="entry name" value="RyR/IP3R_RIH_dom_sf"/>
</dbReference>
<dbReference type="Proteomes" id="UP000789524">
    <property type="component" value="Unassembled WGS sequence"/>
</dbReference>
<dbReference type="InterPro" id="IPR000699">
    <property type="entry name" value="RIH_dom"/>
</dbReference>
<reference evidence="2" key="1">
    <citation type="submission" date="2021-09" db="EMBL/GenBank/DDBJ databases">
        <authorList>
            <person name="Martin H S."/>
        </authorList>
    </citation>
    <scope>NUCLEOTIDE SEQUENCE</scope>
</reference>
<dbReference type="AlphaFoldDB" id="A0A8J2W102"/>